<dbReference type="PANTHER" id="PTHR23071:SF1">
    <property type="entry name" value="GPI ETHANOLAMINE PHOSPHATE TRANSFERASE 3"/>
    <property type="match status" value="1"/>
</dbReference>
<evidence type="ECO:0000256" key="8">
    <source>
        <dbReference type="ARBA" id="ARBA00022989"/>
    </source>
</evidence>
<evidence type="ECO:0000256" key="5">
    <source>
        <dbReference type="ARBA" id="ARBA00022679"/>
    </source>
</evidence>
<keyword evidence="9 13" id="KW-0472">Membrane</keyword>
<accession>F6ZRT4</accession>
<evidence type="ECO:0000256" key="3">
    <source>
        <dbReference type="ARBA" id="ARBA00008695"/>
    </source>
</evidence>
<dbReference type="HOGENOM" id="CLU_004298_2_0_1"/>
<feature type="transmembrane region" description="Helical" evidence="13">
    <location>
        <begin position="442"/>
        <end position="460"/>
    </location>
</feature>
<feature type="transmembrane region" description="Helical" evidence="13">
    <location>
        <begin position="618"/>
        <end position="636"/>
    </location>
</feature>
<evidence type="ECO:0000256" key="7">
    <source>
        <dbReference type="ARBA" id="ARBA00022824"/>
    </source>
</evidence>
<evidence type="ECO:0000256" key="13">
    <source>
        <dbReference type="SAM" id="Phobius"/>
    </source>
</evidence>
<feature type="transmembrane region" description="Helical" evidence="13">
    <location>
        <begin position="873"/>
        <end position="892"/>
    </location>
</feature>
<keyword evidence="4" id="KW-0337">GPI-anchor biosynthesis</keyword>
<evidence type="ECO:0000313" key="14">
    <source>
        <dbReference type="Ensembl" id="ENSCINP00000028216.2"/>
    </source>
</evidence>
<protein>
    <recommendedName>
        <fullName evidence="12">GPI ethanolamine phosphate transferase 3, catalytic subunit</fullName>
    </recommendedName>
    <alternativeName>
        <fullName evidence="11">Phosphatidylinositol-glycan biosynthesis class O protein</fullName>
    </alternativeName>
</protein>
<evidence type="ECO:0000256" key="10">
    <source>
        <dbReference type="ARBA" id="ARBA00023180"/>
    </source>
</evidence>
<feature type="transmembrane region" description="Helical" evidence="13">
    <location>
        <begin position="12"/>
        <end position="30"/>
    </location>
</feature>
<dbReference type="Ensembl" id="ENSCINT00000028462.2">
    <property type="protein sequence ID" value="ENSCINP00000028216.2"/>
    <property type="gene ID" value="ENSCING00000016214.2"/>
</dbReference>
<dbReference type="UniPathway" id="UPA00196"/>
<comment type="subcellular location">
    <subcellularLocation>
        <location evidence="1">Endoplasmic reticulum membrane</location>
        <topology evidence="1">Multi-pass membrane protein</topology>
    </subcellularLocation>
</comment>
<reference evidence="15" key="1">
    <citation type="journal article" date="2002" name="Science">
        <title>The draft genome of Ciona intestinalis: insights into chordate and vertebrate origins.</title>
        <authorList>
            <person name="Dehal P."/>
            <person name="Satou Y."/>
            <person name="Campbell R.K."/>
            <person name="Chapman J."/>
            <person name="Degnan B."/>
            <person name="De Tomaso A."/>
            <person name="Davidson B."/>
            <person name="Di Gregorio A."/>
            <person name="Gelpke M."/>
            <person name="Goodstein D.M."/>
            <person name="Harafuji N."/>
            <person name="Hastings K.E."/>
            <person name="Ho I."/>
            <person name="Hotta K."/>
            <person name="Huang W."/>
            <person name="Kawashima T."/>
            <person name="Lemaire P."/>
            <person name="Martinez D."/>
            <person name="Meinertzhagen I.A."/>
            <person name="Necula S."/>
            <person name="Nonaka M."/>
            <person name="Putnam N."/>
            <person name="Rash S."/>
            <person name="Saiga H."/>
            <person name="Satake M."/>
            <person name="Terry A."/>
            <person name="Yamada L."/>
            <person name="Wang H.G."/>
            <person name="Awazu S."/>
            <person name="Azumi K."/>
            <person name="Boore J."/>
            <person name="Branno M."/>
            <person name="Chin-Bow S."/>
            <person name="DeSantis R."/>
            <person name="Doyle S."/>
            <person name="Francino P."/>
            <person name="Keys D.N."/>
            <person name="Haga S."/>
            <person name="Hayashi H."/>
            <person name="Hino K."/>
            <person name="Imai K.S."/>
            <person name="Inaba K."/>
            <person name="Kano S."/>
            <person name="Kobayashi K."/>
            <person name="Kobayashi M."/>
            <person name="Lee B.I."/>
            <person name="Makabe K.W."/>
            <person name="Manohar C."/>
            <person name="Matassi G."/>
            <person name="Medina M."/>
            <person name="Mochizuki Y."/>
            <person name="Mount S."/>
            <person name="Morishita T."/>
            <person name="Miura S."/>
            <person name="Nakayama A."/>
            <person name="Nishizaka S."/>
            <person name="Nomoto H."/>
            <person name="Ohta F."/>
            <person name="Oishi K."/>
            <person name="Rigoutsos I."/>
            <person name="Sano M."/>
            <person name="Sasaki A."/>
            <person name="Sasakura Y."/>
            <person name="Shoguchi E."/>
            <person name="Shin-i T."/>
            <person name="Spagnuolo A."/>
            <person name="Stainier D."/>
            <person name="Suzuki M.M."/>
            <person name="Tassy O."/>
            <person name="Takatori N."/>
            <person name="Tokuoka M."/>
            <person name="Yagi K."/>
            <person name="Yoshizaki F."/>
            <person name="Wada S."/>
            <person name="Zhang C."/>
            <person name="Hyatt P.D."/>
            <person name="Larimer F."/>
            <person name="Detter C."/>
            <person name="Doggett N."/>
            <person name="Glavina T."/>
            <person name="Hawkins T."/>
            <person name="Richardson P."/>
            <person name="Lucas S."/>
            <person name="Kohara Y."/>
            <person name="Levine M."/>
            <person name="Satoh N."/>
            <person name="Rokhsar D.S."/>
        </authorList>
    </citation>
    <scope>NUCLEOTIDE SEQUENCE [LARGE SCALE GENOMIC DNA]</scope>
</reference>
<sequence length="1001" mass="114836">MLSCTGEPQFKRICIFLLPIISIWVGIALYSKGFLLTRHELGTFNSCENGTKCWEKHELPYNKVILVIIDALRFDFAKYGEGVDVPYRNKLKVFRDLARNEGCGKARLFRFHADAPTTTMQRIKGMFTGGFPTFIDISNNFASSHITEDNILDQVGGRIVFMGDDTWMTLFPGRFERSYPFPSFDVKDLHTVDNGILKHLFNEIKTKDWNLIIAHFLGVDHCGHRYGPLHPEMGSKLEQMDEMLRLVVERMDDETLLLVMGDHGMTQTGDHGGDSVDETTSALFAYSPLGGFDGNLGNDLCLGGVVQQVDLVPTLSYIFNTSIPSSNLGTIVMDLFDPNTTNHQDMLHVNLDQAETYLTNYNQQFNIFNTEDFLTLKNLLQNAKSGQNPKHMISALERARELCKLVWACFNVPYMVVGLLFVATQCLWCVAYTYFTKRTQKLSVFLTALTTVISMVSIFHQKFITFSLFSTICLFILTVTNILHNFKTFKKFTRNLFLQFILVTLVYLTHQALYASNSFVINEDKIQQYFFTSVIFFLFMKDLTKMTPPKTTKNIKFTKLLTHHLLLPCILYLMLLIIIRVSSVFQICRPEQHWCYKFSTQESTSGLEESFKVGQTQLNSSLVSLFFIIGLIYFILKSSGNLRNKLSPAVVNMYIVPKICCVIYVVLNNTGVTNFQPKNQHQDRKKVLKLGKLKLYIILLSNYQSLLLSVYKLPQGGQYRDELTGEDLIAKYFQKLRDDNDVLERGRKGLPAVFGLYRVLSSALLGFNGILMFVLLMLLGPTHSHSMLLLCTCTWMLLEVTTDNRYHSRSNKKSHTVPWGVVAIWTMSSSVWWFGTGHQASVTTLPWHAAFVAVKGNHPTVVLPAVMVGANVFASQVLHTVIPVLLPLLLLWPITRRRQRDNSVCDNEFDFMTLQCFWNSIHDLFMKHTMLHCMKMFCCMVASFILRRHLMVWQIFAPRYLFELLSFFVVCLTSVFIYFFIIRVVCCVERWVEKTNKILRN</sequence>
<dbReference type="InterPro" id="IPR039524">
    <property type="entry name" value="PIGO/GPI13"/>
</dbReference>
<dbReference type="GO" id="GO:0051377">
    <property type="term" value="F:mannose-ethanolamine phosphotransferase activity"/>
    <property type="evidence" value="ECO:0000318"/>
    <property type="project" value="GO_Central"/>
</dbReference>
<dbReference type="InterPro" id="IPR002591">
    <property type="entry name" value="Phosphodiest/P_Trfase"/>
</dbReference>
<feature type="transmembrane region" description="Helical" evidence="13">
    <location>
        <begin position="565"/>
        <end position="587"/>
    </location>
</feature>
<evidence type="ECO:0000256" key="4">
    <source>
        <dbReference type="ARBA" id="ARBA00022502"/>
    </source>
</evidence>
<feature type="transmembrane region" description="Helical" evidence="13">
    <location>
        <begin position="648"/>
        <end position="667"/>
    </location>
</feature>
<dbReference type="InterPro" id="IPR017850">
    <property type="entry name" value="Alkaline_phosphatase_core_sf"/>
</dbReference>
<feature type="transmembrane region" description="Helical" evidence="13">
    <location>
        <begin position="962"/>
        <end position="986"/>
    </location>
</feature>
<dbReference type="STRING" id="7719.ENSCINP00000028216"/>
<dbReference type="Pfam" id="PF01663">
    <property type="entry name" value="Phosphodiest"/>
    <property type="match status" value="1"/>
</dbReference>
<dbReference type="InterPro" id="IPR037675">
    <property type="entry name" value="PIG-O_N"/>
</dbReference>
<comment type="similarity">
    <text evidence="3">Belongs to the PIGG/PIGN/PIGO family. PIGO subfamily.</text>
</comment>
<dbReference type="GeneTree" id="ENSGT00910000144278"/>
<dbReference type="GO" id="GO:0005789">
    <property type="term" value="C:endoplasmic reticulum membrane"/>
    <property type="evidence" value="ECO:0000318"/>
    <property type="project" value="GO_Central"/>
</dbReference>
<reference evidence="14" key="2">
    <citation type="submission" date="2025-08" db="UniProtKB">
        <authorList>
            <consortium name="Ensembl"/>
        </authorList>
    </citation>
    <scope>IDENTIFICATION</scope>
</reference>
<evidence type="ECO:0000256" key="1">
    <source>
        <dbReference type="ARBA" id="ARBA00004477"/>
    </source>
</evidence>
<keyword evidence="6 13" id="KW-0812">Transmembrane</keyword>
<name>F6ZRT4_CIOIN</name>
<feature type="transmembrane region" description="Helical" evidence="13">
    <location>
        <begin position="466"/>
        <end position="484"/>
    </location>
</feature>
<organism evidence="14 15">
    <name type="scientific">Ciona intestinalis</name>
    <name type="common">Transparent sea squirt</name>
    <name type="synonym">Ascidia intestinalis</name>
    <dbReference type="NCBI Taxonomy" id="7719"/>
    <lineage>
        <taxon>Eukaryota</taxon>
        <taxon>Metazoa</taxon>
        <taxon>Chordata</taxon>
        <taxon>Tunicata</taxon>
        <taxon>Ascidiacea</taxon>
        <taxon>Phlebobranchia</taxon>
        <taxon>Cionidae</taxon>
        <taxon>Ciona</taxon>
    </lineage>
</organism>
<feature type="transmembrane region" description="Helical" evidence="13">
    <location>
        <begin position="496"/>
        <end position="514"/>
    </location>
</feature>
<evidence type="ECO:0000256" key="11">
    <source>
        <dbReference type="ARBA" id="ARBA00079084"/>
    </source>
</evidence>
<evidence type="ECO:0000256" key="2">
    <source>
        <dbReference type="ARBA" id="ARBA00004687"/>
    </source>
</evidence>
<dbReference type="CDD" id="cd16023">
    <property type="entry name" value="GPI_EPT_3"/>
    <property type="match status" value="1"/>
</dbReference>
<evidence type="ECO:0000256" key="6">
    <source>
        <dbReference type="ARBA" id="ARBA00022692"/>
    </source>
</evidence>
<evidence type="ECO:0000256" key="12">
    <source>
        <dbReference type="ARBA" id="ARBA00093602"/>
    </source>
</evidence>
<dbReference type="PANTHER" id="PTHR23071">
    <property type="entry name" value="PHOSPHATIDYLINOSITOL GLYCAN"/>
    <property type="match status" value="1"/>
</dbReference>
<dbReference type="Gene3D" id="3.40.720.10">
    <property type="entry name" value="Alkaline Phosphatase, subunit A"/>
    <property type="match status" value="1"/>
</dbReference>
<dbReference type="AlphaFoldDB" id="F6ZRT4"/>
<dbReference type="SUPFAM" id="SSF53649">
    <property type="entry name" value="Alkaline phosphatase-like"/>
    <property type="match status" value="1"/>
</dbReference>
<keyword evidence="5" id="KW-0808">Transferase</keyword>
<feature type="transmembrane region" description="Helical" evidence="13">
    <location>
        <begin position="816"/>
        <end position="835"/>
    </location>
</feature>
<dbReference type="FunFam" id="3.40.720.10:FF:000041">
    <property type="entry name" value="GPI ethanolamine phosphate transferase 3"/>
    <property type="match status" value="1"/>
</dbReference>
<keyword evidence="8 13" id="KW-1133">Transmembrane helix</keyword>
<feature type="transmembrane region" description="Helical" evidence="13">
    <location>
        <begin position="412"/>
        <end position="435"/>
    </location>
</feature>
<feature type="transmembrane region" description="Helical" evidence="13">
    <location>
        <begin position="693"/>
        <end position="711"/>
    </location>
</feature>
<feature type="transmembrane region" description="Helical" evidence="13">
    <location>
        <begin position="936"/>
        <end position="956"/>
    </location>
</feature>
<feature type="transmembrane region" description="Helical" evidence="13">
    <location>
        <begin position="755"/>
        <end position="779"/>
    </location>
</feature>
<dbReference type="FunCoup" id="F6ZRT4">
    <property type="interactions" value="133"/>
</dbReference>
<keyword evidence="7" id="KW-0256">Endoplasmic reticulum</keyword>
<comment type="pathway">
    <text evidence="2">Glycolipid biosynthesis; glycosylphosphatidylinositol-anchor biosynthesis.</text>
</comment>
<evidence type="ECO:0000313" key="15">
    <source>
        <dbReference type="Proteomes" id="UP000008144"/>
    </source>
</evidence>
<proteinExistence type="inferred from homology"/>
<dbReference type="InParanoid" id="F6ZRT4"/>
<dbReference type="Proteomes" id="UP000008144">
    <property type="component" value="Unassembled WGS sequence"/>
</dbReference>
<dbReference type="GO" id="GO:0006506">
    <property type="term" value="P:GPI anchor biosynthetic process"/>
    <property type="evidence" value="ECO:0000318"/>
    <property type="project" value="GO_Central"/>
</dbReference>
<dbReference type="OMA" id="YPSFDIF"/>
<keyword evidence="10" id="KW-0325">Glycoprotein</keyword>
<keyword evidence="15" id="KW-1185">Reference proteome</keyword>
<evidence type="ECO:0000256" key="9">
    <source>
        <dbReference type="ARBA" id="ARBA00023136"/>
    </source>
</evidence>
<reference evidence="14" key="3">
    <citation type="submission" date="2025-09" db="UniProtKB">
        <authorList>
            <consortium name="Ensembl"/>
        </authorList>
    </citation>
    <scope>IDENTIFICATION</scope>
</reference>